<dbReference type="Gene3D" id="3.40.50.2300">
    <property type="match status" value="1"/>
</dbReference>
<dbReference type="SMART" id="SM00448">
    <property type="entry name" value="REC"/>
    <property type="match status" value="1"/>
</dbReference>
<protein>
    <submittedName>
        <fullName evidence="3">Response regulator receiver modulated diguanylate cyclase</fullName>
    </submittedName>
</protein>
<keyword evidence="1" id="KW-0597">Phosphoprotein</keyword>
<reference evidence="3" key="1">
    <citation type="submission" date="2016-10" db="EMBL/GenBank/DDBJ databases">
        <authorList>
            <person name="de Groot N.N."/>
        </authorList>
    </citation>
    <scope>NUCLEOTIDE SEQUENCE</scope>
</reference>
<dbReference type="InterPro" id="IPR001789">
    <property type="entry name" value="Sig_transdc_resp-reg_receiver"/>
</dbReference>
<dbReference type="AlphaFoldDB" id="A0A1W1BQL9"/>
<dbReference type="InterPro" id="IPR011006">
    <property type="entry name" value="CheY-like_superfamily"/>
</dbReference>
<dbReference type="EMBL" id="FPHC01000038">
    <property type="protein sequence ID" value="SFV55777.1"/>
    <property type="molecule type" value="Genomic_DNA"/>
</dbReference>
<accession>A0A1W1BQL9</accession>
<dbReference type="Pfam" id="PF00072">
    <property type="entry name" value="Response_reg"/>
    <property type="match status" value="1"/>
</dbReference>
<proteinExistence type="predicted"/>
<organism evidence="3">
    <name type="scientific">hydrothermal vent metagenome</name>
    <dbReference type="NCBI Taxonomy" id="652676"/>
    <lineage>
        <taxon>unclassified sequences</taxon>
        <taxon>metagenomes</taxon>
        <taxon>ecological metagenomes</taxon>
    </lineage>
</organism>
<gene>
    <name evidence="3" type="ORF">MNB_SV-6-665</name>
</gene>
<name>A0A1W1BQL9_9ZZZZ</name>
<dbReference type="SUPFAM" id="SSF52172">
    <property type="entry name" value="CheY-like"/>
    <property type="match status" value="1"/>
</dbReference>
<evidence type="ECO:0000256" key="1">
    <source>
        <dbReference type="ARBA" id="ARBA00022553"/>
    </source>
</evidence>
<dbReference type="GO" id="GO:0000160">
    <property type="term" value="P:phosphorelay signal transduction system"/>
    <property type="evidence" value="ECO:0007669"/>
    <property type="project" value="InterPro"/>
</dbReference>
<evidence type="ECO:0000259" key="2">
    <source>
        <dbReference type="PROSITE" id="PS50110"/>
    </source>
</evidence>
<dbReference type="PANTHER" id="PTHR44591:SF3">
    <property type="entry name" value="RESPONSE REGULATORY DOMAIN-CONTAINING PROTEIN"/>
    <property type="match status" value="1"/>
</dbReference>
<feature type="domain" description="Response regulatory" evidence="2">
    <location>
        <begin position="3"/>
        <end position="117"/>
    </location>
</feature>
<dbReference type="InterPro" id="IPR050595">
    <property type="entry name" value="Bact_response_regulator"/>
</dbReference>
<evidence type="ECO:0000313" key="3">
    <source>
        <dbReference type="EMBL" id="SFV55777.1"/>
    </source>
</evidence>
<dbReference type="PROSITE" id="PS50110">
    <property type="entry name" value="RESPONSE_REGULATORY"/>
    <property type="match status" value="1"/>
</dbReference>
<sequence>MKKVLIVDDNEASITLLLSVLGDKYELSVALNGKEALESLTEELPDLIVLDIVMDGINGIDLCKKLKQDHITAHIPVMLLSATNNALSNKAKEVGADALVGKPFKVNYFLSEIERLLK</sequence>
<dbReference type="PANTHER" id="PTHR44591">
    <property type="entry name" value="STRESS RESPONSE REGULATOR PROTEIN 1"/>
    <property type="match status" value="1"/>
</dbReference>